<gene>
    <name evidence="2" type="ORF">Csa_2G034630</name>
</gene>
<accession>A0A0A0LGJ2</accession>
<feature type="compositionally biased region" description="Basic and acidic residues" evidence="1">
    <location>
        <begin position="33"/>
        <end position="54"/>
    </location>
</feature>
<sequence length="54" mass="6484">METKATDSKAVVTDQRTSSIMEKLRRPRRQRRNQAEEVQFHEKSEERSLLLRKV</sequence>
<name>A0A0A0LGJ2_CUCSA</name>
<evidence type="ECO:0000313" key="3">
    <source>
        <dbReference type="Proteomes" id="UP000029981"/>
    </source>
</evidence>
<evidence type="ECO:0000313" key="2">
    <source>
        <dbReference type="EMBL" id="KGN61010.1"/>
    </source>
</evidence>
<protein>
    <submittedName>
        <fullName evidence="2">Uncharacterized protein</fullName>
    </submittedName>
</protein>
<keyword evidence="3" id="KW-1185">Reference proteome</keyword>
<dbReference type="Proteomes" id="UP000029981">
    <property type="component" value="Chromosome 2"/>
</dbReference>
<reference evidence="2 3" key="1">
    <citation type="journal article" date="2009" name="Nat. Genet.">
        <title>The genome of the cucumber, Cucumis sativus L.</title>
        <authorList>
            <person name="Huang S."/>
            <person name="Li R."/>
            <person name="Zhang Z."/>
            <person name="Li L."/>
            <person name="Gu X."/>
            <person name="Fan W."/>
            <person name="Lucas W.J."/>
            <person name="Wang X."/>
            <person name="Xie B."/>
            <person name="Ni P."/>
            <person name="Ren Y."/>
            <person name="Zhu H."/>
            <person name="Li J."/>
            <person name="Lin K."/>
            <person name="Jin W."/>
            <person name="Fei Z."/>
            <person name="Li G."/>
            <person name="Staub J."/>
            <person name="Kilian A."/>
            <person name="van der Vossen E.A."/>
            <person name="Wu Y."/>
            <person name="Guo J."/>
            <person name="He J."/>
            <person name="Jia Z."/>
            <person name="Ren Y."/>
            <person name="Tian G."/>
            <person name="Lu Y."/>
            <person name="Ruan J."/>
            <person name="Qian W."/>
            <person name="Wang M."/>
            <person name="Huang Q."/>
            <person name="Li B."/>
            <person name="Xuan Z."/>
            <person name="Cao J."/>
            <person name="Asan"/>
            <person name="Wu Z."/>
            <person name="Zhang J."/>
            <person name="Cai Q."/>
            <person name="Bai Y."/>
            <person name="Zhao B."/>
            <person name="Han Y."/>
            <person name="Li Y."/>
            <person name="Li X."/>
            <person name="Wang S."/>
            <person name="Shi Q."/>
            <person name="Liu S."/>
            <person name="Cho W.K."/>
            <person name="Kim J.Y."/>
            <person name="Xu Y."/>
            <person name="Heller-Uszynska K."/>
            <person name="Miao H."/>
            <person name="Cheng Z."/>
            <person name="Zhang S."/>
            <person name="Wu J."/>
            <person name="Yang Y."/>
            <person name="Kang H."/>
            <person name="Li M."/>
            <person name="Liang H."/>
            <person name="Ren X."/>
            <person name="Shi Z."/>
            <person name="Wen M."/>
            <person name="Jian M."/>
            <person name="Yang H."/>
            <person name="Zhang G."/>
            <person name="Yang Z."/>
            <person name="Chen R."/>
            <person name="Liu S."/>
            <person name="Li J."/>
            <person name="Ma L."/>
            <person name="Liu H."/>
            <person name="Zhou Y."/>
            <person name="Zhao J."/>
            <person name="Fang X."/>
            <person name="Li G."/>
            <person name="Fang L."/>
            <person name="Li Y."/>
            <person name="Liu D."/>
            <person name="Zheng H."/>
            <person name="Zhang Y."/>
            <person name="Qin N."/>
            <person name="Li Z."/>
            <person name="Yang G."/>
            <person name="Yang S."/>
            <person name="Bolund L."/>
            <person name="Kristiansen K."/>
            <person name="Zheng H."/>
            <person name="Li S."/>
            <person name="Zhang X."/>
            <person name="Yang H."/>
            <person name="Wang J."/>
            <person name="Sun R."/>
            <person name="Zhang B."/>
            <person name="Jiang S."/>
            <person name="Wang J."/>
            <person name="Du Y."/>
            <person name="Li S."/>
        </authorList>
    </citation>
    <scope>NUCLEOTIDE SEQUENCE [LARGE SCALE GENOMIC DNA]</scope>
    <source>
        <strain evidence="3">cv. 9930</strain>
    </source>
</reference>
<organism evidence="2 3">
    <name type="scientific">Cucumis sativus</name>
    <name type="common">Cucumber</name>
    <dbReference type="NCBI Taxonomy" id="3659"/>
    <lineage>
        <taxon>Eukaryota</taxon>
        <taxon>Viridiplantae</taxon>
        <taxon>Streptophyta</taxon>
        <taxon>Embryophyta</taxon>
        <taxon>Tracheophyta</taxon>
        <taxon>Spermatophyta</taxon>
        <taxon>Magnoliopsida</taxon>
        <taxon>eudicotyledons</taxon>
        <taxon>Gunneridae</taxon>
        <taxon>Pentapetalae</taxon>
        <taxon>rosids</taxon>
        <taxon>fabids</taxon>
        <taxon>Cucurbitales</taxon>
        <taxon>Cucurbitaceae</taxon>
        <taxon>Benincaseae</taxon>
        <taxon>Cucumis</taxon>
    </lineage>
</organism>
<proteinExistence type="predicted"/>
<dbReference type="EMBL" id="CM002923">
    <property type="protein sequence ID" value="KGN61010.1"/>
    <property type="molecule type" value="Genomic_DNA"/>
</dbReference>
<dbReference type="AlphaFoldDB" id="A0A0A0LGJ2"/>
<dbReference type="Gramene" id="KGN61010">
    <property type="protein sequence ID" value="KGN61010"/>
    <property type="gene ID" value="Csa_2G034630"/>
</dbReference>
<reference evidence="2 3" key="4">
    <citation type="journal article" date="2011" name="BMC Genomics">
        <title>RNA-Seq improves annotation of protein-coding genes in the cucumber genome.</title>
        <authorList>
            <person name="Li Z."/>
            <person name="Zhang Z."/>
            <person name="Yan P."/>
            <person name="Huang S."/>
            <person name="Fei Z."/>
            <person name="Lin K."/>
        </authorList>
    </citation>
    <scope>NUCLEOTIDE SEQUENCE [LARGE SCALE GENOMIC DNA]</scope>
    <source>
        <strain evidence="3">cv. 9930</strain>
    </source>
</reference>
<reference evidence="2 3" key="3">
    <citation type="journal article" date="2010" name="BMC Genomics">
        <title>Transcriptome sequencing and comparative analysis of cucumber flowers with different sex types.</title>
        <authorList>
            <person name="Guo S."/>
            <person name="Zheng Y."/>
            <person name="Joung J.G."/>
            <person name="Liu S."/>
            <person name="Zhang Z."/>
            <person name="Crasta O.R."/>
            <person name="Sobral B.W."/>
            <person name="Xu Y."/>
            <person name="Huang S."/>
            <person name="Fei Z."/>
        </authorList>
    </citation>
    <scope>NUCLEOTIDE SEQUENCE [LARGE SCALE GENOMIC DNA]</scope>
    <source>
        <strain evidence="3">cv. 9930</strain>
    </source>
</reference>
<feature type="region of interest" description="Disordered" evidence="1">
    <location>
        <begin position="1"/>
        <end position="54"/>
    </location>
</feature>
<evidence type="ECO:0000256" key="1">
    <source>
        <dbReference type="SAM" id="MobiDB-lite"/>
    </source>
</evidence>
<reference evidence="2 3" key="2">
    <citation type="journal article" date="2009" name="PLoS ONE">
        <title>An integrated genetic and cytogenetic map of the cucumber genome.</title>
        <authorList>
            <person name="Ren Y."/>
            <person name="Zhang Z."/>
            <person name="Liu J."/>
            <person name="Staub J.E."/>
            <person name="Han Y."/>
            <person name="Cheng Z."/>
            <person name="Li X."/>
            <person name="Lu J."/>
            <person name="Miao H."/>
            <person name="Kang H."/>
            <person name="Xie B."/>
            <person name="Gu X."/>
            <person name="Wang X."/>
            <person name="Du Y."/>
            <person name="Jin W."/>
            <person name="Huang S."/>
        </authorList>
    </citation>
    <scope>NUCLEOTIDE SEQUENCE [LARGE SCALE GENOMIC DNA]</scope>
    <source>
        <strain evidence="3">cv. 9930</strain>
    </source>
</reference>